<feature type="domain" description="CARDB" evidence="1">
    <location>
        <begin position="237"/>
        <end position="332"/>
    </location>
</feature>
<evidence type="ECO:0000313" key="3">
    <source>
        <dbReference type="Proteomes" id="UP000589516"/>
    </source>
</evidence>
<dbReference type="EMBL" id="DUAV01000031">
    <property type="protein sequence ID" value="HIG63845.1"/>
    <property type="molecule type" value="Genomic_DNA"/>
</dbReference>
<dbReference type="Pfam" id="PF07705">
    <property type="entry name" value="CARDB"/>
    <property type="match status" value="1"/>
</dbReference>
<proteinExistence type="predicted"/>
<dbReference type="Gene3D" id="2.60.120.260">
    <property type="entry name" value="Galactose-binding domain-like"/>
    <property type="match status" value="1"/>
</dbReference>
<accession>A0A7C8DDI4</accession>
<reference evidence="3" key="1">
    <citation type="journal article" date="2019" name="bioRxiv">
        <title>Genome diversification in globally distributed novel marine Proteobacteria is linked to environmental adaptation.</title>
        <authorList>
            <person name="Zhou Z."/>
            <person name="Tran P.Q."/>
            <person name="Kieft K."/>
            <person name="Anantharaman K."/>
        </authorList>
    </citation>
    <scope>NUCLEOTIDE SEQUENCE [LARGE SCALE GENOMIC DNA]</scope>
</reference>
<comment type="caution">
    <text evidence="2">The sequence shown here is derived from an EMBL/GenBank/DDBJ whole genome shotgun (WGS) entry which is preliminary data.</text>
</comment>
<name>A0A7C8DDI4_9ARCH</name>
<dbReference type="InterPro" id="IPR013783">
    <property type="entry name" value="Ig-like_fold"/>
</dbReference>
<dbReference type="InterPro" id="IPR011635">
    <property type="entry name" value="CARDB"/>
</dbReference>
<dbReference type="Proteomes" id="UP000589516">
    <property type="component" value="Unassembled WGS sequence"/>
</dbReference>
<dbReference type="Gene3D" id="2.60.40.10">
    <property type="entry name" value="Immunoglobulins"/>
    <property type="match status" value="2"/>
</dbReference>
<protein>
    <recommendedName>
        <fullName evidence="1">CARDB domain-containing protein</fullName>
    </recommendedName>
</protein>
<evidence type="ECO:0000313" key="2">
    <source>
        <dbReference type="EMBL" id="HIG63845.1"/>
    </source>
</evidence>
<organism evidence="2 3">
    <name type="scientific">Marine Group III euryarchaeote</name>
    <dbReference type="NCBI Taxonomy" id="2173149"/>
    <lineage>
        <taxon>Archaea</taxon>
        <taxon>Methanobacteriati</taxon>
        <taxon>Thermoplasmatota</taxon>
        <taxon>Thermoplasmata</taxon>
        <taxon>Candidatus Thermoprofundales</taxon>
    </lineage>
</organism>
<gene>
    <name evidence="2" type="ORF">EYQ16_04955</name>
</gene>
<sequence>MSFMRKTPKYSLAILVFAFLLSLAASEASGEGMDLTITSLDYTNDFETGDPVTIVQSGRDADTVYKYNFYDDDDDDCGQQSCIPENWYAKNFDDAGWNSGAAPFGNNDQAGVSPGTIWQTDDSEGDDLNDHIIIRHHFTYSNEYNAISATLNLAYNNYYIAYLNGNLIRDCYSYQNNENCYEGDAAYWNNELTYNGGTQSGPNQDWLVNGDNVLAILGRDSSWGQDPNQWLDVEFVVNVQSWKEKPIILGDELWLRVITSNVGNETAENFSVALEIEGEELGNTTITELAPNATAESVFYWTPEALGDFNLRAMADDGNDVAEGDEDNNTLNRTIHIGFYAYNLTVESNHVVGNITEIFRYNLTVTNEGDVEDNFTLSASGIFYNWDWTLTPNVLHLQPGESGNATLEIVPDRETLAGNYSVFMSARSQYYSEFRETVVLSGRDNETEWWWAHSNSSNTRLYYCTDNDEPDDPDYECDISWTELDFDYDDNWTLDPAPFGDTDIGNVDNNTVWQGNSYAYFRHTFTIDNISAYEGGSLSLNTAANNYGTYYLNSQMVFNDMRQGQGHTANYWNDETLFGPELLQEGENVLASVVRETGNTQWFDEEVVSVFAQSAAWGFVPRPLEIEMEVLPTYNFSLAAPISNKAIGFPDPDDTNYTFEIWITNLGNIGDTYEMVVTLNDTYNFTILNYTTTEMYSVVGEGAIGYLNVTMRDLIEEDARGGFNVTVISRNSTEQITKWIDLTAQLYVKPDELRPVTEAITNPLVNSTSFQVWWEVVDWYHLDEVEGNDTIMVTLEYRRDNGSGGWEEWQVFQVFNATFNESTDKYEPLSNGSTEFDLGEDGRSFQFRATGFDDDGLLEDKTGRNDTETLVDTTPPMVAVSSDPAGALLSTDYLELSWESSASDLAGYDLQHSFDGGAWETLLADSLETRYDYYITADGSHAFRVIASDDAGNHDVPDTPQISVVIDTAAPTGMLAPLEPLTGALAVTLLPSQDNASSYNLSYAQIAEEQLLTAIWAWQELGSWNATQSHDFPLDDGYAYFFRYTPVDPAGNVADRDSLSATYSGDGGPGQSFQLPLPAIVQQGDPQLTVHAGLTELARSDVLGMVLSSQYYYDAATATIQFGNGASGYLPGEGESITIAWSGYDAATLVDRTPPTAPRSFQLTLAPDGSAQLRFLYSASDDVVEYRIIRKDSPNATGDLLATLATSEGYLTHVDQPPGEQLWIYRIVAVDRMGLLSPAVEATVDLTPAVQPPTDDDDEAGLPLMPLLAGAVLVLGGGAAAWWFTRPPPVAAAPVLTSVVSPFTAAGAELACDGCGTVFAPDEGETLHCPGCGQVGPPPS</sequence>
<evidence type="ECO:0000259" key="1">
    <source>
        <dbReference type="Pfam" id="PF07705"/>
    </source>
</evidence>